<evidence type="ECO:0000313" key="1">
    <source>
        <dbReference type="EMBL" id="PHD64159.1"/>
    </source>
</evidence>
<organism evidence="1 2">
    <name type="scientific">Bacillus toyonensis</name>
    <dbReference type="NCBI Taxonomy" id="155322"/>
    <lineage>
        <taxon>Bacteria</taxon>
        <taxon>Bacillati</taxon>
        <taxon>Bacillota</taxon>
        <taxon>Bacilli</taxon>
        <taxon>Bacillales</taxon>
        <taxon>Bacillaceae</taxon>
        <taxon>Bacillus</taxon>
        <taxon>Bacillus cereus group</taxon>
    </lineage>
</organism>
<name>A0A2C4QH57_9BACI</name>
<gene>
    <name evidence="1" type="ORF">COF40_24850</name>
</gene>
<dbReference type="Proteomes" id="UP000225997">
    <property type="component" value="Unassembled WGS sequence"/>
</dbReference>
<protein>
    <submittedName>
        <fullName evidence="1">Uncharacterized protein</fullName>
    </submittedName>
</protein>
<comment type="caution">
    <text evidence="1">The sequence shown here is derived from an EMBL/GenBank/DDBJ whole genome shotgun (WGS) entry which is preliminary data.</text>
</comment>
<accession>A0A2C4QH57</accession>
<dbReference type="EMBL" id="NUSQ01000142">
    <property type="protein sequence ID" value="PHD64159.1"/>
    <property type="molecule type" value="Genomic_DNA"/>
</dbReference>
<evidence type="ECO:0000313" key="2">
    <source>
        <dbReference type="Proteomes" id="UP000225997"/>
    </source>
</evidence>
<dbReference type="RefSeq" id="WP_100063298.1">
    <property type="nucleotide sequence ID" value="NZ_NUSQ01000142.1"/>
</dbReference>
<proteinExistence type="predicted"/>
<dbReference type="AlphaFoldDB" id="A0A2C4QH57"/>
<sequence length="195" mass="22495">MSLTEIENEMRKRGFNKNKAYLSNLQNGKMDPPSFDVTHVLCDVIGGDPVRLALTGVIMKISQQEFFPVWTDTIATMLATFLDINKDKWSWMISEIFSMQGFELSKEKVEEIFDYALLKQMVNEAIEEIPYKEIVESVIEQEMGGKEVFTEVLMDTTGDQSEVLEELTQDEAEYLNECLAVYRKLNLKPLKEKED</sequence>
<reference evidence="1 2" key="1">
    <citation type="submission" date="2017-09" db="EMBL/GenBank/DDBJ databases">
        <title>Large-scale bioinformatics analysis of Bacillus genomes uncovers conserved roles of natural products in bacterial physiology.</title>
        <authorList>
            <consortium name="Agbiome Team Llc"/>
            <person name="Bleich R.M."/>
            <person name="Grubbs K.J."/>
            <person name="Santa Maria K.C."/>
            <person name="Allen S.E."/>
            <person name="Farag S."/>
            <person name="Shank E.A."/>
            <person name="Bowers A."/>
        </authorList>
    </citation>
    <scope>NUCLEOTIDE SEQUENCE [LARGE SCALE GENOMIC DNA]</scope>
    <source>
        <strain evidence="1 2">AFS044250</strain>
    </source>
</reference>